<keyword evidence="3" id="KW-1133">Transmembrane helix</keyword>
<feature type="transmembrane region" description="Helical" evidence="3">
    <location>
        <begin position="111"/>
        <end position="135"/>
    </location>
</feature>
<comment type="caution">
    <text evidence="4">The sequence shown here is derived from an EMBL/GenBank/DDBJ whole genome shotgun (WGS) entry which is preliminary data.</text>
</comment>
<dbReference type="Pfam" id="PF01535">
    <property type="entry name" value="PPR"/>
    <property type="match status" value="1"/>
</dbReference>
<keyword evidence="3" id="KW-0472">Membrane</keyword>
<protein>
    <recommendedName>
        <fullName evidence="6">Pentatricopeptide repeat-containing protein</fullName>
    </recommendedName>
</protein>
<dbReference type="EMBL" id="JACEIK010000934">
    <property type="protein sequence ID" value="MCD7464037.1"/>
    <property type="molecule type" value="Genomic_DNA"/>
</dbReference>
<keyword evidence="3" id="KW-0812">Transmembrane</keyword>
<reference evidence="4 5" key="1">
    <citation type="journal article" date="2021" name="BMC Genomics">
        <title>Datura genome reveals duplications of psychoactive alkaloid biosynthetic genes and high mutation rate following tissue culture.</title>
        <authorList>
            <person name="Rajewski A."/>
            <person name="Carter-House D."/>
            <person name="Stajich J."/>
            <person name="Litt A."/>
        </authorList>
    </citation>
    <scope>NUCLEOTIDE SEQUENCE [LARGE SCALE GENOMIC DNA]</scope>
    <source>
        <strain evidence="4">AR-01</strain>
    </source>
</reference>
<dbReference type="InterPro" id="IPR011990">
    <property type="entry name" value="TPR-like_helical_dom_sf"/>
</dbReference>
<keyword evidence="5" id="KW-1185">Reference proteome</keyword>
<dbReference type="Proteomes" id="UP000823775">
    <property type="component" value="Unassembled WGS sequence"/>
</dbReference>
<evidence type="ECO:0008006" key="6">
    <source>
        <dbReference type="Google" id="ProtNLM"/>
    </source>
</evidence>
<feature type="repeat" description="PPR" evidence="2">
    <location>
        <begin position="146"/>
        <end position="180"/>
    </location>
</feature>
<evidence type="ECO:0000256" key="3">
    <source>
        <dbReference type="SAM" id="Phobius"/>
    </source>
</evidence>
<proteinExistence type="predicted"/>
<sequence>MGDLRMTKKVFEELPDKDEVTWYAMLSSYINKFNDMEKARDLFEKIPCKDLVIWNTIILGYVKAGGLGARKRFGILNTIIEGLVRDRGLMKRMGDSSYEMQRVNLLPDDEVFLKLNAVIGTALWICIASVVIWRVPRCLHKMSERDVVAWSAMIMGSLMNGQSRTALNFFYRMKDESERPNDATIFLGVLVLVCMEDWLMREGVLLWHV</sequence>
<feature type="transmembrane region" description="Helical" evidence="3">
    <location>
        <begin position="183"/>
        <end position="200"/>
    </location>
</feature>
<accession>A0ABS8SYB6</accession>
<feature type="repeat" description="PPR" evidence="2">
    <location>
        <begin position="18"/>
        <end position="53"/>
    </location>
</feature>
<evidence type="ECO:0000313" key="5">
    <source>
        <dbReference type="Proteomes" id="UP000823775"/>
    </source>
</evidence>
<feature type="transmembrane region" description="Helical" evidence="3">
    <location>
        <begin position="147"/>
        <end position="171"/>
    </location>
</feature>
<dbReference type="PANTHER" id="PTHR47926">
    <property type="entry name" value="PENTATRICOPEPTIDE REPEAT-CONTAINING PROTEIN"/>
    <property type="match status" value="1"/>
</dbReference>
<evidence type="ECO:0000256" key="2">
    <source>
        <dbReference type="PROSITE-ProRule" id="PRU00708"/>
    </source>
</evidence>
<organism evidence="4 5">
    <name type="scientific">Datura stramonium</name>
    <name type="common">Jimsonweed</name>
    <name type="synonym">Common thornapple</name>
    <dbReference type="NCBI Taxonomy" id="4076"/>
    <lineage>
        <taxon>Eukaryota</taxon>
        <taxon>Viridiplantae</taxon>
        <taxon>Streptophyta</taxon>
        <taxon>Embryophyta</taxon>
        <taxon>Tracheophyta</taxon>
        <taxon>Spermatophyta</taxon>
        <taxon>Magnoliopsida</taxon>
        <taxon>eudicotyledons</taxon>
        <taxon>Gunneridae</taxon>
        <taxon>Pentapetalae</taxon>
        <taxon>asterids</taxon>
        <taxon>lamiids</taxon>
        <taxon>Solanales</taxon>
        <taxon>Solanaceae</taxon>
        <taxon>Solanoideae</taxon>
        <taxon>Datureae</taxon>
        <taxon>Datura</taxon>
    </lineage>
</organism>
<gene>
    <name evidence="4" type="ORF">HAX54_051956</name>
</gene>
<evidence type="ECO:0000256" key="1">
    <source>
        <dbReference type="ARBA" id="ARBA00022737"/>
    </source>
</evidence>
<dbReference type="InterPro" id="IPR002885">
    <property type="entry name" value="PPR_rpt"/>
</dbReference>
<dbReference type="Gene3D" id="1.25.40.10">
    <property type="entry name" value="Tetratricopeptide repeat domain"/>
    <property type="match status" value="1"/>
</dbReference>
<dbReference type="PROSITE" id="PS51375">
    <property type="entry name" value="PPR"/>
    <property type="match status" value="2"/>
</dbReference>
<evidence type="ECO:0000313" key="4">
    <source>
        <dbReference type="EMBL" id="MCD7464037.1"/>
    </source>
</evidence>
<dbReference type="InterPro" id="IPR046960">
    <property type="entry name" value="PPR_At4g14850-like_plant"/>
</dbReference>
<keyword evidence="1" id="KW-0677">Repeat</keyword>
<name>A0ABS8SYB6_DATST</name>